<dbReference type="GO" id="GO:0005524">
    <property type="term" value="F:ATP binding"/>
    <property type="evidence" value="ECO:0007669"/>
    <property type="project" value="UniProtKB-KW"/>
</dbReference>
<evidence type="ECO:0000256" key="5">
    <source>
        <dbReference type="ARBA" id="ARBA00022840"/>
    </source>
</evidence>
<dbReference type="GO" id="GO:0005634">
    <property type="term" value="C:nucleus"/>
    <property type="evidence" value="ECO:0007669"/>
    <property type="project" value="TreeGrafter"/>
</dbReference>
<keyword evidence="5" id="KW-0067">ATP-binding</keyword>
<dbReference type="Gene3D" id="1.10.510.10">
    <property type="entry name" value="Transferase(Phosphotransferase) domain 1"/>
    <property type="match status" value="1"/>
</dbReference>
<dbReference type="InterPro" id="IPR011009">
    <property type="entry name" value="Kinase-like_dom_sf"/>
</dbReference>
<feature type="domain" description="Protein kinase" evidence="6">
    <location>
        <begin position="1"/>
        <end position="218"/>
    </location>
</feature>
<evidence type="ECO:0000313" key="8">
    <source>
        <dbReference type="Proteomes" id="UP000198406"/>
    </source>
</evidence>
<dbReference type="EC" id="2.7.12.1" evidence="7"/>
<dbReference type="InterPro" id="IPR000719">
    <property type="entry name" value="Prot_kinase_dom"/>
</dbReference>
<dbReference type="PANTHER" id="PTHR45646">
    <property type="entry name" value="SERINE/THREONINE-PROTEIN KINASE DOA-RELATED"/>
    <property type="match status" value="1"/>
</dbReference>
<dbReference type="PANTHER" id="PTHR45646:SF11">
    <property type="entry name" value="SERINE_THREONINE-PROTEIN KINASE DOA"/>
    <property type="match status" value="1"/>
</dbReference>
<dbReference type="InterPro" id="IPR051175">
    <property type="entry name" value="CLK_kinases"/>
</dbReference>
<organism evidence="7 8">
    <name type="scientific">Fistulifera solaris</name>
    <name type="common">Oleaginous diatom</name>
    <dbReference type="NCBI Taxonomy" id="1519565"/>
    <lineage>
        <taxon>Eukaryota</taxon>
        <taxon>Sar</taxon>
        <taxon>Stramenopiles</taxon>
        <taxon>Ochrophyta</taxon>
        <taxon>Bacillariophyta</taxon>
        <taxon>Bacillariophyceae</taxon>
        <taxon>Bacillariophycidae</taxon>
        <taxon>Naviculales</taxon>
        <taxon>Naviculaceae</taxon>
        <taxon>Fistulifera</taxon>
    </lineage>
</organism>
<name>A0A1Z5KCA0_FISSO</name>
<dbReference type="PROSITE" id="PS00108">
    <property type="entry name" value="PROTEIN_KINASE_ST"/>
    <property type="match status" value="1"/>
</dbReference>
<keyword evidence="3" id="KW-0547">Nucleotide-binding</keyword>
<dbReference type="SMART" id="SM00220">
    <property type="entry name" value="S_TKc"/>
    <property type="match status" value="1"/>
</dbReference>
<evidence type="ECO:0000256" key="1">
    <source>
        <dbReference type="ARBA" id="ARBA00022527"/>
    </source>
</evidence>
<evidence type="ECO:0000256" key="2">
    <source>
        <dbReference type="ARBA" id="ARBA00022679"/>
    </source>
</evidence>
<sequence length="225" mass="26224">MLFVQDFTVQLLETLEFLHSIRMIHTDLKIENVLLMNDREVTYRNQRVPVSTKIKIIDFGGACYDSDKKSSVINTRQYRAPEVILGTGWSMPSDMWSLGCILAELYSGELLFATHDDVEHLALIEKKIGFFPRRMINASKDCQDPELARSAFDSTGLHRLGRVLTSEHYSFVRKALPLESHIRSDDDWFLDLLRRILVIDPHERATAHEALQYLHRIRRDVIRWN</sequence>
<keyword evidence="1" id="KW-0723">Serine/threonine-protein kinase</keyword>
<gene>
    <name evidence="7" type="ORF">FisN_12Hh298</name>
</gene>
<dbReference type="AlphaFoldDB" id="A0A1Z5KCA0"/>
<dbReference type="EMBL" id="BDSP01000203">
    <property type="protein sequence ID" value="GAX23721.1"/>
    <property type="molecule type" value="Genomic_DNA"/>
</dbReference>
<evidence type="ECO:0000313" key="7">
    <source>
        <dbReference type="EMBL" id="GAX23721.1"/>
    </source>
</evidence>
<dbReference type="SUPFAM" id="SSF56112">
    <property type="entry name" value="Protein kinase-like (PK-like)"/>
    <property type="match status" value="1"/>
</dbReference>
<dbReference type="InterPro" id="IPR008271">
    <property type="entry name" value="Ser/Thr_kinase_AS"/>
</dbReference>
<comment type="caution">
    <text evidence="7">The sequence shown here is derived from an EMBL/GenBank/DDBJ whole genome shotgun (WGS) entry which is preliminary data.</text>
</comment>
<dbReference type="PROSITE" id="PS50011">
    <property type="entry name" value="PROTEIN_KINASE_DOM"/>
    <property type="match status" value="1"/>
</dbReference>
<dbReference type="Pfam" id="PF00069">
    <property type="entry name" value="Pkinase"/>
    <property type="match status" value="1"/>
</dbReference>
<keyword evidence="8" id="KW-1185">Reference proteome</keyword>
<proteinExistence type="predicted"/>
<evidence type="ECO:0000259" key="6">
    <source>
        <dbReference type="PROSITE" id="PS50011"/>
    </source>
</evidence>
<protein>
    <submittedName>
        <fullName evidence="7">CDC-like kinase</fullName>
        <ecNumber evidence="7">2.7.12.1</ecNumber>
    </submittedName>
</protein>
<dbReference type="GO" id="GO:0004712">
    <property type="term" value="F:protein serine/threonine/tyrosine kinase activity"/>
    <property type="evidence" value="ECO:0007669"/>
    <property type="project" value="UniProtKB-EC"/>
</dbReference>
<dbReference type="OrthoDB" id="283111at2759"/>
<dbReference type="InParanoid" id="A0A1Z5KCA0"/>
<dbReference type="GO" id="GO:0004674">
    <property type="term" value="F:protein serine/threonine kinase activity"/>
    <property type="evidence" value="ECO:0007669"/>
    <property type="project" value="UniProtKB-KW"/>
</dbReference>
<keyword evidence="2 7" id="KW-0808">Transferase</keyword>
<evidence type="ECO:0000256" key="4">
    <source>
        <dbReference type="ARBA" id="ARBA00022777"/>
    </source>
</evidence>
<keyword evidence="4 7" id="KW-0418">Kinase</keyword>
<accession>A0A1Z5KCA0</accession>
<reference evidence="7 8" key="1">
    <citation type="journal article" date="2015" name="Plant Cell">
        <title>Oil accumulation by the oleaginous diatom Fistulifera solaris as revealed by the genome and transcriptome.</title>
        <authorList>
            <person name="Tanaka T."/>
            <person name="Maeda Y."/>
            <person name="Veluchamy A."/>
            <person name="Tanaka M."/>
            <person name="Abida H."/>
            <person name="Marechal E."/>
            <person name="Bowler C."/>
            <person name="Muto M."/>
            <person name="Sunaga Y."/>
            <person name="Tanaka M."/>
            <person name="Yoshino T."/>
            <person name="Taniguchi T."/>
            <person name="Fukuda Y."/>
            <person name="Nemoto M."/>
            <person name="Matsumoto M."/>
            <person name="Wong P.S."/>
            <person name="Aburatani S."/>
            <person name="Fujibuchi W."/>
        </authorList>
    </citation>
    <scope>NUCLEOTIDE SEQUENCE [LARGE SCALE GENOMIC DNA]</scope>
    <source>
        <strain evidence="7 8">JPCC DA0580</strain>
    </source>
</reference>
<dbReference type="Proteomes" id="UP000198406">
    <property type="component" value="Unassembled WGS sequence"/>
</dbReference>
<evidence type="ECO:0000256" key="3">
    <source>
        <dbReference type="ARBA" id="ARBA00022741"/>
    </source>
</evidence>